<reference evidence="3 4" key="1">
    <citation type="journal article" date="2024" name="G3 (Bethesda)">
        <title>Genome assembly of Hibiscus sabdariffa L. provides insights into metabolisms of medicinal natural products.</title>
        <authorList>
            <person name="Kim T."/>
        </authorList>
    </citation>
    <scope>NUCLEOTIDE SEQUENCE [LARGE SCALE GENOMIC DNA]</scope>
    <source>
        <strain evidence="3">TK-2024</strain>
        <tissue evidence="3">Old leaves</tissue>
    </source>
</reference>
<keyword evidence="1" id="KW-0812">Transmembrane</keyword>
<evidence type="ECO:0000313" key="4">
    <source>
        <dbReference type="Proteomes" id="UP001472677"/>
    </source>
</evidence>
<dbReference type="InterPro" id="IPR055437">
    <property type="entry name" value="TMEM131L_Ig_5"/>
</dbReference>
<name>A0ABR2EW33_9ROSI</name>
<evidence type="ECO:0000259" key="2">
    <source>
        <dbReference type="Pfam" id="PF24501"/>
    </source>
</evidence>
<evidence type="ECO:0000313" key="3">
    <source>
        <dbReference type="EMBL" id="KAK8566250.1"/>
    </source>
</evidence>
<comment type="caution">
    <text evidence="3">The sequence shown here is derived from an EMBL/GenBank/DDBJ whole genome shotgun (WGS) entry which is preliminary data.</text>
</comment>
<evidence type="ECO:0000256" key="1">
    <source>
        <dbReference type="SAM" id="Phobius"/>
    </source>
</evidence>
<dbReference type="PANTHER" id="PTHR22050">
    <property type="entry name" value="RW1 PROTEIN HOMOLOG"/>
    <property type="match status" value="1"/>
</dbReference>
<protein>
    <recommendedName>
        <fullName evidence="2">TMEM131L fifth Ig-like domain-containing protein</fullName>
    </recommendedName>
</protein>
<dbReference type="InterPro" id="IPR039877">
    <property type="entry name" value="TMEM131-like"/>
</dbReference>
<feature type="transmembrane region" description="Helical" evidence="1">
    <location>
        <begin position="115"/>
        <end position="139"/>
    </location>
</feature>
<sequence>MEETTYACSQPLSKELYAKNTGDLPLEVRSIEVSGTMCVADGFTVHSCKGFFLEPGESTKLLISYQPDFSAALVRRDLELASATGIFVIPMKATLSLHMLNLCKRSVFWMRLRGLCISILLSASLLLLVFCFIVHQAMILGSKDYFYKSETNQIQYSPGWREIFFCQS</sequence>
<keyword evidence="1" id="KW-1133">Transmembrane helix</keyword>
<dbReference type="Pfam" id="PF24501">
    <property type="entry name" value="Ig_TMEM131L_5"/>
    <property type="match status" value="1"/>
</dbReference>
<dbReference type="Gene3D" id="2.60.40.10">
    <property type="entry name" value="Immunoglobulins"/>
    <property type="match status" value="1"/>
</dbReference>
<organism evidence="3 4">
    <name type="scientific">Hibiscus sabdariffa</name>
    <name type="common">roselle</name>
    <dbReference type="NCBI Taxonomy" id="183260"/>
    <lineage>
        <taxon>Eukaryota</taxon>
        <taxon>Viridiplantae</taxon>
        <taxon>Streptophyta</taxon>
        <taxon>Embryophyta</taxon>
        <taxon>Tracheophyta</taxon>
        <taxon>Spermatophyta</taxon>
        <taxon>Magnoliopsida</taxon>
        <taxon>eudicotyledons</taxon>
        <taxon>Gunneridae</taxon>
        <taxon>Pentapetalae</taxon>
        <taxon>rosids</taxon>
        <taxon>malvids</taxon>
        <taxon>Malvales</taxon>
        <taxon>Malvaceae</taxon>
        <taxon>Malvoideae</taxon>
        <taxon>Hibiscus</taxon>
    </lineage>
</organism>
<dbReference type="InterPro" id="IPR013783">
    <property type="entry name" value="Ig-like_fold"/>
</dbReference>
<keyword evidence="1" id="KW-0472">Membrane</keyword>
<feature type="domain" description="TMEM131L fifth Ig-like" evidence="2">
    <location>
        <begin position="20"/>
        <end position="85"/>
    </location>
</feature>
<accession>A0ABR2EW33</accession>
<proteinExistence type="predicted"/>
<dbReference type="EMBL" id="JBBPBM010000010">
    <property type="protein sequence ID" value="KAK8566250.1"/>
    <property type="molecule type" value="Genomic_DNA"/>
</dbReference>
<dbReference type="Proteomes" id="UP001472677">
    <property type="component" value="Unassembled WGS sequence"/>
</dbReference>
<gene>
    <name evidence="3" type="ORF">V6N12_059783</name>
</gene>
<dbReference type="PANTHER" id="PTHR22050:SF0">
    <property type="entry name" value="TRANSMEMBRANE PROTEIN 131 HOMOLOG"/>
    <property type="match status" value="1"/>
</dbReference>
<keyword evidence="4" id="KW-1185">Reference proteome</keyword>